<keyword evidence="4" id="KW-1185">Reference proteome</keyword>
<accession>T1F072</accession>
<organism evidence="3 4">
    <name type="scientific">Helobdella robusta</name>
    <name type="common">Californian leech</name>
    <dbReference type="NCBI Taxonomy" id="6412"/>
    <lineage>
        <taxon>Eukaryota</taxon>
        <taxon>Metazoa</taxon>
        <taxon>Spiralia</taxon>
        <taxon>Lophotrochozoa</taxon>
        <taxon>Annelida</taxon>
        <taxon>Clitellata</taxon>
        <taxon>Hirudinea</taxon>
        <taxon>Rhynchobdellida</taxon>
        <taxon>Glossiphoniidae</taxon>
        <taxon>Helobdella</taxon>
    </lineage>
</organism>
<sequence length="1236" mass="136109">MKHEGCNEVHNMTNKTPEFECLRKAQKDDKVCTIKIRSNCELPVSSCIPVDNTVHTSKSLSGPATFSNCGFPLSKTALSQTTSSHSYFNTQTGTSIVHVTSPNRSASQTFRENSIYIERQWEMLKGKMMHSNKIDPKHFMRNNDNYDEQKYDLDFKFIDESSTNEVDDAEHKNSLFNRSTSNLHSDSNTNKPLCLRSSPAAVGITSSVSFDGFLHNSVHQKTKHGKLNGQLVPNSMDHSLITDCKKSSCSSQGLLGVSTKSIISFKNTLSFCNTGIVSSTSSPVSSASFFSAATGANRISNEKPLFIRSFKEEFLSGTNLTQQSLLLAHEGNKASISSLPILVSPKYANLCFTEAKKSTLAAENVSNKEALECVSRETVCTSLITAPLQSADVYSSSSTTTENKNTTAQDQSETHDTENVVSTSSSPSSKVADSVLKSIKYQEMLSRKTLKKKQKKELVLTAEKVPDYKGDASLDDIINFINNEGKTVNNQERVKVTKKSKKKVNKERANPKLCDQNITSSSELISPSIITISSQASLCNVVDVKSLYQTTIASSASQHKSINVIEVLPKITAVESGEVNTPVNSLHACQTDENAETKNKIDNNIMKYNPKKLTKTSSLDCDKNIANTINDDYNSSHISGLDLSEGHLTDDNTMGDNFSVVFKKKKRTKHKMTQEAFNKSFNISDIKCKEPIKNKRSTNSHIKEPKLVPTAVTLASSLKSNDITRSRVMEKASTSITSSAPFDKATLCSTTDHDMEDSKQIKSLDVNKDVKLGNEGLSEISNTKINLPLANTTADASLPNIHENNMSSNTEATSSCSTTCRAVSVNDFVTSSVTTFDVAAAATSDMKPSVSDIKNNSSETDGQLNVVTTSKAILNTSNYSSMCKSLSIPDKVSNSMNIFLDTRLTNKPQLASSLDIQFGFDDGVDKLDDKTSRQQPTNLTICDNQAISLCSIVDVQFIDRTDLKTGDTVLEKINECVQFVNKHSPENASDESQKLKNSNSAKAASFDKESFESTKSDKANCNPSVPNDEIRLGNNDDNLIPDNNVVLHPNVKGLDSLSSELSVKGSVSNSDVFDNISKVNTSVTYNSSYQTDFSHPVGIIINDSNVTMTVANDLANLDMTPTISTDLHSKQLSNKQENYQNNIDAQKFTNKTTSNSNFFCTNSKEFENKKVILKDHHNRSKTRDCKTRDRNVKFNNLEAYHTSDTKQVFRKASSTFDFRRTQIYLNAGRFSYFFSF</sequence>
<dbReference type="EnsemblMetazoa" id="HelroT168128">
    <property type="protein sequence ID" value="HelroP168128"/>
    <property type="gene ID" value="HelroG168128"/>
</dbReference>
<reference evidence="3" key="3">
    <citation type="submission" date="2015-06" db="UniProtKB">
        <authorList>
            <consortium name="EnsemblMetazoa"/>
        </authorList>
    </citation>
    <scope>IDENTIFICATION</scope>
</reference>
<dbReference type="KEGG" id="hro:HELRODRAFT_168128"/>
<dbReference type="InParanoid" id="T1F072"/>
<reference evidence="4" key="1">
    <citation type="submission" date="2012-12" db="EMBL/GenBank/DDBJ databases">
        <authorList>
            <person name="Hellsten U."/>
            <person name="Grimwood J."/>
            <person name="Chapman J.A."/>
            <person name="Shapiro H."/>
            <person name="Aerts A."/>
            <person name="Otillar R.P."/>
            <person name="Terry A.Y."/>
            <person name="Boore J.L."/>
            <person name="Simakov O."/>
            <person name="Marletaz F."/>
            <person name="Cho S.-J."/>
            <person name="Edsinger-Gonzales E."/>
            <person name="Havlak P."/>
            <person name="Kuo D.-H."/>
            <person name="Larsson T."/>
            <person name="Lv J."/>
            <person name="Arendt D."/>
            <person name="Savage R."/>
            <person name="Osoegawa K."/>
            <person name="de Jong P."/>
            <person name="Lindberg D.R."/>
            <person name="Seaver E.C."/>
            <person name="Weisblat D.A."/>
            <person name="Putnam N.H."/>
            <person name="Grigoriev I.V."/>
            <person name="Rokhsar D.S."/>
        </authorList>
    </citation>
    <scope>NUCLEOTIDE SEQUENCE</scope>
</reference>
<feature type="region of interest" description="Disordered" evidence="1">
    <location>
        <begin position="394"/>
        <end position="429"/>
    </location>
</feature>
<feature type="compositionally biased region" description="Low complexity" evidence="1">
    <location>
        <begin position="420"/>
        <end position="429"/>
    </location>
</feature>
<protein>
    <submittedName>
        <fullName evidence="2 3">Uncharacterized protein</fullName>
    </submittedName>
</protein>
<reference evidence="2 4" key="2">
    <citation type="journal article" date="2013" name="Nature">
        <title>Insights into bilaterian evolution from three spiralian genomes.</title>
        <authorList>
            <person name="Simakov O."/>
            <person name="Marletaz F."/>
            <person name="Cho S.J."/>
            <person name="Edsinger-Gonzales E."/>
            <person name="Havlak P."/>
            <person name="Hellsten U."/>
            <person name="Kuo D.H."/>
            <person name="Larsson T."/>
            <person name="Lv J."/>
            <person name="Arendt D."/>
            <person name="Savage R."/>
            <person name="Osoegawa K."/>
            <person name="de Jong P."/>
            <person name="Grimwood J."/>
            <person name="Chapman J.A."/>
            <person name="Shapiro H."/>
            <person name="Aerts A."/>
            <person name="Otillar R.P."/>
            <person name="Terry A.Y."/>
            <person name="Boore J.L."/>
            <person name="Grigoriev I.V."/>
            <person name="Lindberg D.R."/>
            <person name="Seaver E.C."/>
            <person name="Weisblat D.A."/>
            <person name="Putnam N.H."/>
            <person name="Rokhsar D.S."/>
        </authorList>
    </citation>
    <scope>NUCLEOTIDE SEQUENCE</scope>
</reference>
<dbReference type="AlphaFoldDB" id="T1F072"/>
<feature type="region of interest" description="Disordered" evidence="1">
    <location>
        <begin position="984"/>
        <end position="1036"/>
    </location>
</feature>
<dbReference type="RefSeq" id="XP_009012054.1">
    <property type="nucleotide sequence ID" value="XM_009013806.1"/>
</dbReference>
<dbReference type="HOGENOM" id="CLU_267197_0_0_1"/>
<dbReference type="Proteomes" id="UP000015101">
    <property type="component" value="Unassembled WGS sequence"/>
</dbReference>
<feature type="compositionally biased region" description="Polar residues" evidence="1">
    <location>
        <begin position="402"/>
        <end position="411"/>
    </location>
</feature>
<evidence type="ECO:0000313" key="4">
    <source>
        <dbReference type="Proteomes" id="UP000015101"/>
    </source>
</evidence>
<gene>
    <name evidence="3" type="primary">20202222</name>
    <name evidence="2" type="ORF">HELRODRAFT_168128</name>
</gene>
<evidence type="ECO:0000313" key="3">
    <source>
        <dbReference type="EnsemblMetazoa" id="HelroP168128"/>
    </source>
</evidence>
<dbReference type="EMBL" id="AMQM01002900">
    <property type="status" value="NOT_ANNOTATED_CDS"/>
    <property type="molecule type" value="Genomic_DNA"/>
</dbReference>
<dbReference type="GeneID" id="20202222"/>
<feature type="compositionally biased region" description="Basic and acidic residues" evidence="1">
    <location>
        <begin position="1005"/>
        <end position="1018"/>
    </location>
</feature>
<evidence type="ECO:0000313" key="2">
    <source>
        <dbReference type="EMBL" id="ESO10240.1"/>
    </source>
</evidence>
<name>T1F072_HELRO</name>
<proteinExistence type="predicted"/>
<dbReference type="EMBL" id="KB095905">
    <property type="protein sequence ID" value="ESO10240.1"/>
    <property type="molecule type" value="Genomic_DNA"/>
</dbReference>
<dbReference type="CTD" id="20202222"/>
<evidence type="ECO:0000256" key="1">
    <source>
        <dbReference type="SAM" id="MobiDB-lite"/>
    </source>
</evidence>